<comment type="caution">
    <text evidence="1">The sequence shown here is derived from an EMBL/GenBank/DDBJ whole genome shotgun (WGS) entry which is preliminary data.</text>
</comment>
<dbReference type="SUPFAM" id="SSF54909">
    <property type="entry name" value="Dimeric alpha+beta barrel"/>
    <property type="match status" value="1"/>
</dbReference>
<dbReference type="Pfam" id="PF05336">
    <property type="entry name" value="rhaM"/>
    <property type="match status" value="1"/>
</dbReference>
<dbReference type="InterPro" id="IPR011008">
    <property type="entry name" value="Dimeric_a/b-barrel"/>
</dbReference>
<sequence>MSSKRICQIIKLKPECKDEYIQIHQQTWPAVLLALQRSNIIDYSIHYAERFDLLIATFKYTGSNYAEDMARIAEDPETRRWWAITDGMQESLVSGAQGSGGDVPWWLDLPEVFRFEGGSVE</sequence>
<dbReference type="GO" id="GO:0016857">
    <property type="term" value="F:racemase and epimerase activity, acting on carbohydrates and derivatives"/>
    <property type="evidence" value="ECO:0007669"/>
    <property type="project" value="InterPro"/>
</dbReference>
<dbReference type="InParanoid" id="A0A409YTE7"/>
<accession>A0A409YTE7</accession>
<dbReference type="EMBL" id="NHTK01000691">
    <property type="protein sequence ID" value="PPR06228.1"/>
    <property type="molecule type" value="Genomic_DNA"/>
</dbReference>
<reference evidence="1 2" key="1">
    <citation type="journal article" date="2018" name="Evol. Lett.">
        <title>Horizontal gene cluster transfer increased hallucinogenic mushroom diversity.</title>
        <authorList>
            <person name="Reynolds H.T."/>
            <person name="Vijayakumar V."/>
            <person name="Gluck-Thaler E."/>
            <person name="Korotkin H.B."/>
            <person name="Matheny P.B."/>
            <person name="Slot J.C."/>
        </authorList>
    </citation>
    <scope>NUCLEOTIDE SEQUENCE [LARGE SCALE GENOMIC DNA]</scope>
    <source>
        <strain evidence="1 2">2629</strain>
    </source>
</reference>
<dbReference type="InterPro" id="IPR008000">
    <property type="entry name" value="Rham/fucose_mutarotase"/>
</dbReference>
<dbReference type="PANTHER" id="PTHR34389">
    <property type="entry name" value="L-RHAMNOSE MUTAROTASE"/>
    <property type="match status" value="1"/>
</dbReference>
<dbReference type="AlphaFoldDB" id="A0A409YTE7"/>
<organism evidence="1 2">
    <name type="scientific">Panaeolus cyanescens</name>
    <dbReference type="NCBI Taxonomy" id="181874"/>
    <lineage>
        <taxon>Eukaryota</taxon>
        <taxon>Fungi</taxon>
        <taxon>Dikarya</taxon>
        <taxon>Basidiomycota</taxon>
        <taxon>Agaricomycotina</taxon>
        <taxon>Agaricomycetes</taxon>
        <taxon>Agaricomycetidae</taxon>
        <taxon>Agaricales</taxon>
        <taxon>Agaricineae</taxon>
        <taxon>Galeropsidaceae</taxon>
        <taxon>Panaeolus</taxon>
    </lineage>
</organism>
<dbReference type="Proteomes" id="UP000284842">
    <property type="component" value="Unassembled WGS sequence"/>
</dbReference>
<protein>
    <recommendedName>
        <fullName evidence="3">L-rhamnose mutarotase</fullName>
    </recommendedName>
</protein>
<dbReference type="OrthoDB" id="9981546at2759"/>
<evidence type="ECO:0000313" key="2">
    <source>
        <dbReference type="Proteomes" id="UP000284842"/>
    </source>
</evidence>
<name>A0A409YTE7_9AGAR</name>
<dbReference type="PANTHER" id="PTHR34389:SF2">
    <property type="entry name" value="L-RHAMNOSE MUTAROTASE"/>
    <property type="match status" value="1"/>
</dbReference>
<proteinExistence type="predicted"/>
<keyword evidence="2" id="KW-1185">Reference proteome</keyword>
<gene>
    <name evidence="1" type="ORF">CVT24_000619</name>
</gene>
<dbReference type="STRING" id="181874.A0A409YTE7"/>
<evidence type="ECO:0000313" key="1">
    <source>
        <dbReference type="EMBL" id="PPR06228.1"/>
    </source>
</evidence>
<evidence type="ECO:0008006" key="3">
    <source>
        <dbReference type="Google" id="ProtNLM"/>
    </source>
</evidence>
<dbReference type="Gene3D" id="3.30.70.100">
    <property type="match status" value="1"/>
</dbReference>